<evidence type="ECO:0000256" key="2">
    <source>
        <dbReference type="ARBA" id="ARBA00022801"/>
    </source>
</evidence>
<dbReference type="GO" id="GO:0016787">
    <property type="term" value="F:hydrolase activity"/>
    <property type="evidence" value="ECO:0007669"/>
    <property type="project" value="UniProtKB-KW"/>
</dbReference>
<name>U6JZ95_9EIME</name>
<dbReference type="InterPro" id="IPR051558">
    <property type="entry name" value="Metallophosphoesterase_PAP"/>
</dbReference>
<dbReference type="SUPFAM" id="SSF56300">
    <property type="entry name" value="Metallo-dependent phosphatases"/>
    <property type="match status" value="1"/>
</dbReference>
<reference evidence="6" key="1">
    <citation type="submission" date="2013-10" db="EMBL/GenBank/DDBJ databases">
        <title>Genomic analysis of the causative agents of coccidiosis in chickens.</title>
        <authorList>
            <person name="Reid A.J."/>
            <person name="Blake D."/>
            <person name="Billington K."/>
            <person name="Browne H."/>
            <person name="Dunn M."/>
            <person name="Hung S."/>
            <person name="Kawahara F."/>
            <person name="Miranda-Saavedra D."/>
            <person name="Mourier T."/>
            <person name="Nagra H."/>
            <person name="Otto T.D."/>
            <person name="Rawlings N."/>
            <person name="Sanchez A."/>
            <person name="Sanders M."/>
            <person name="Subramaniam C."/>
            <person name="Tay Y."/>
            <person name="Dear P."/>
            <person name="Doerig C."/>
            <person name="Gruber A."/>
            <person name="Parkinson J."/>
            <person name="Shirley M."/>
            <person name="Wan K.L."/>
            <person name="Berriman M."/>
            <person name="Tomley F."/>
            <person name="Pain A."/>
        </authorList>
    </citation>
    <scope>NUCLEOTIDE SEQUENCE [LARGE SCALE GENOMIC DNA]</scope>
    <source>
        <strain evidence="6">Houghton</strain>
    </source>
</reference>
<sequence length="848" mass="98105">MKLWHEQESVDIALGLGDFLQPPGMLSVKDPGLKEKWHDIFIKDAGLNIPWYMVNGEAESMVSSSTPYRYHYTRQDVNYHNPNWLYKAVITMVANLTTADGGTEDQEFTVHLISIDTWALFGGPPFYENLGQYQNNMIALSNALYHSAKAKADWIVVQGHHPLTSTGAEAEEARFTYIDDMVKAGRPRGPEHRLVDLLTAYQVDAYISAHDDALEYVTMSDLDKNSTLAFITSGGGTRIMSGVMGRGWLGKIRGRIFPLLCWSGKRIFYKLDPGGCKRIFYKLDPGGCKPSEKDQALAYKFYAPQGPNWKISVKERILNTTGFSSLKFTKDFLIVDFISSSTDLKLKELNIDHEAFEEENRERVASEIAFQTRTPILAERLRLYEKELVDMYNEYQHLKSKKAMYETMNAQKAAALEAQGENLRESELSEGMYEQTERIIELMYVIAAHHGYMWTRYEALKEQRKKLPLQDAKQAEALLKLEKKLIEVMKKRRELNKKYVDQGNHPTPADAEQIKEFVIKSRILKRDINEFEQVMQEEEAKEAGEKEGEKEENTEQNNKTTTEEELPEIKPLDQSIEARLERKRRQLEEHERVLQTINSLAAIEREKMKEDIGMLQRQHEKLRAEVERLEGILNRKEWAADRRPSELWEKRLQKHDLEQTLTQLEAYKESILTLPKVQRRTKDLNDAVASIDMQKIDIEEQLMELSDELYNTTPTPLQEKFIQQLDKLREVSLLVDSRNTMPAEALEDPEIQKSLKEANEALELLQLEVDTADEALRKELNDLDEAWLKRMIIRGADMKQLAEEFSIDINQVLDEDAKAREADPNKQLKWKNVKKFSLIDHIDHKEGF</sequence>
<dbReference type="OrthoDB" id="411211at2759"/>
<dbReference type="RefSeq" id="XP_013352633.1">
    <property type="nucleotide sequence ID" value="XM_013497179.1"/>
</dbReference>
<accession>U6JZ95</accession>
<feature type="domain" description="Calcineurin-like phosphoesterase" evidence="5">
    <location>
        <begin position="7"/>
        <end position="211"/>
    </location>
</feature>
<organism evidence="6 7">
    <name type="scientific">Eimeria mitis</name>
    <dbReference type="NCBI Taxonomy" id="44415"/>
    <lineage>
        <taxon>Eukaryota</taxon>
        <taxon>Sar</taxon>
        <taxon>Alveolata</taxon>
        <taxon>Apicomplexa</taxon>
        <taxon>Conoidasida</taxon>
        <taxon>Coccidia</taxon>
        <taxon>Eucoccidiorida</taxon>
        <taxon>Eimeriorina</taxon>
        <taxon>Eimeriidae</taxon>
        <taxon>Eimeria</taxon>
    </lineage>
</organism>
<dbReference type="EMBL" id="HG682281">
    <property type="protein sequence ID" value="CDJ30066.1"/>
    <property type="molecule type" value="Genomic_DNA"/>
</dbReference>
<dbReference type="PANTHER" id="PTHR10161">
    <property type="entry name" value="TARTRATE-RESISTANT ACID PHOSPHATASE TYPE 5"/>
    <property type="match status" value="1"/>
</dbReference>
<evidence type="ECO:0000313" key="7">
    <source>
        <dbReference type="Proteomes" id="UP000030744"/>
    </source>
</evidence>
<dbReference type="GeneID" id="25380160"/>
<reference evidence="6" key="2">
    <citation type="submission" date="2013-10" db="EMBL/GenBank/DDBJ databases">
        <authorList>
            <person name="Aslett M."/>
        </authorList>
    </citation>
    <scope>NUCLEOTIDE SEQUENCE [LARGE SCALE GENOMIC DNA]</scope>
    <source>
        <strain evidence="6">Houghton</strain>
    </source>
</reference>
<gene>
    <name evidence="6" type="ORF">EMH_0055000</name>
</gene>
<dbReference type="Pfam" id="PF00149">
    <property type="entry name" value="Metallophos"/>
    <property type="match status" value="1"/>
</dbReference>
<dbReference type="InterPro" id="IPR029052">
    <property type="entry name" value="Metallo-depent_PP-like"/>
</dbReference>
<keyword evidence="7" id="KW-1185">Reference proteome</keyword>
<keyword evidence="1" id="KW-0732">Signal</keyword>
<feature type="coiled-coil region" evidence="3">
    <location>
        <begin position="755"/>
        <end position="782"/>
    </location>
</feature>
<dbReference type="AlphaFoldDB" id="U6JZ95"/>
<protein>
    <submittedName>
        <fullName evidence="6">Serine/threonine protein phosphatase, putative</fullName>
    </submittedName>
</protein>
<dbReference type="Gene3D" id="3.60.21.10">
    <property type="match status" value="1"/>
</dbReference>
<dbReference type="PANTHER" id="PTHR10161:SF14">
    <property type="entry name" value="TARTRATE-RESISTANT ACID PHOSPHATASE TYPE 5"/>
    <property type="match status" value="1"/>
</dbReference>
<dbReference type="Proteomes" id="UP000030744">
    <property type="component" value="Unassembled WGS sequence"/>
</dbReference>
<feature type="compositionally biased region" description="Basic and acidic residues" evidence="4">
    <location>
        <begin position="541"/>
        <end position="553"/>
    </location>
</feature>
<dbReference type="VEuPathDB" id="ToxoDB:EMH_0055000"/>
<feature type="region of interest" description="Disordered" evidence="4">
    <location>
        <begin position="536"/>
        <end position="567"/>
    </location>
</feature>
<keyword evidence="3" id="KW-0175">Coiled coil</keyword>
<evidence type="ECO:0000313" key="6">
    <source>
        <dbReference type="EMBL" id="CDJ30066.1"/>
    </source>
</evidence>
<proteinExistence type="predicted"/>
<feature type="coiled-coil region" evidence="3">
    <location>
        <begin position="573"/>
        <end position="639"/>
    </location>
</feature>
<evidence type="ECO:0000259" key="5">
    <source>
        <dbReference type="Pfam" id="PF00149"/>
    </source>
</evidence>
<evidence type="ECO:0000256" key="3">
    <source>
        <dbReference type="SAM" id="Coils"/>
    </source>
</evidence>
<evidence type="ECO:0000256" key="1">
    <source>
        <dbReference type="ARBA" id="ARBA00022729"/>
    </source>
</evidence>
<keyword evidence="2" id="KW-0378">Hydrolase</keyword>
<evidence type="ECO:0000256" key="4">
    <source>
        <dbReference type="SAM" id="MobiDB-lite"/>
    </source>
</evidence>
<dbReference type="InterPro" id="IPR004843">
    <property type="entry name" value="Calcineurin-like_PHP"/>
</dbReference>